<comment type="caution">
    <text evidence="2">The sequence shown here is derived from an EMBL/GenBank/DDBJ whole genome shotgun (WGS) entry which is preliminary data.</text>
</comment>
<dbReference type="Proteomes" id="UP000472335">
    <property type="component" value="Unassembled WGS sequence"/>
</dbReference>
<reference evidence="2 3" key="1">
    <citation type="submission" date="2020-02" db="EMBL/GenBank/DDBJ databases">
        <title>Whole-genome analyses of novel actinobacteria.</title>
        <authorList>
            <person name="Sahin N."/>
            <person name="Gencbay T."/>
        </authorList>
    </citation>
    <scope>NUCLEOTIDE SEQUENCE [LARGE SCALE GENOMIC DNA]</scope>
    <source>
        <strain evidence="2 3">HC44</strain>
    </source>
</reference>
<accession>A0A6G4VNI4</accession>
<keyword evidence="3" id="KW-1185">Reference proteome</keyword>
<sequence>MLGIRLRDDTPDDQAPGHAHLLVRRRHRYTGELSFCRCHSAAPVALAALVDTERSAATKPRHTAGLGPIPRGAQPGRVT</sequence>
<dbReference type="AlphaFoldDB" id="A0A6G4VNI4"/>
<gene>
    <name evidence="2" type="ORF">G5C60_49050</name>
</gene>
<evidence type="ECO:0000313" key="2">
    <source>
        <dbReference type="EMBL" id="NGO15327.1"/>
    </source>
</evidence>
<organism evidence="2 3">
    <name type="scientific">Streptomyces scabichelini</name>
    <dbReference type="NCBI Taxonomy" id="2711217"/>
    <lineage>
        <taxon>Bacteria</taxon>
        <taxon>Bacillati</taxon>
        <taxon>Actinomycetota</taxon>
        <taxon>Actinomycetes</taxon>
        <taxon>Kitasatosporales</taxon>
        <taxon>Streptomycetaceae</taxon>
        <taxon>Streptomyces</taxon>
    </lineage>
</organism>
<evidence type="ECO:0000256" key="1">
    <source>
        <dbReference type="SAM" id="MobiDB-lite"/>
    </source>
</evidence>
<evidence type="ECO:0000313" key="3">
    <source>
        <dbReference type="Proteomes" id="UP000472335"/>
    </source>
</evidence>
<feature type="region of interest" description="Disordered" evidence="1">
    <location>
        <begin position="54"/>
        <end position="79"/>
    </location>
</feature>
<protein>
    <submittedName>
        <fullName evidence="2">Uncharacterized protein</fullName>
    </submittedName>
</protein>
<dbReference type="EMBL" id="JAAKZY010000361">
    <property type="protein sequence ID" value="NGO15327.1"/>
    <property type="molecule type" value="Genomic_DNA"/>
</dbReference>
<feature type="non-terminal residue" evidence="2">
    <location>
        <position position="79"/>
    </location>
</feature>
<proteinExistence type="predicted"/>
<name>A0A6G4VNI4_9ACTN</name>